<feature type="signal peptide" evidence="2">
    <location>
        <begin position="1"/>
        <end position="20"/>
    </location>
</feature>
<gene>
    <name evidence="3" type="ordered locus">Spith_1300</name>
</gene>
<accession>G0GFF1</accession>
<dbReference type="PANTHER" id="PTHR12558">
    <property type="entry name" value="CELL DIVISION CYCLE 16,23,27"/>
    <property type="match status" value="1"/>
</dbReference>
<keyword evidence="4" id="KW-1185">Reference proteome</keyword>
<evidence type="ECO:0000256" key="1">
    <source>
        <dbReference type="PROSITE-ProRule" id="PRU00339"/>
    </source>
</evidence>
<dbReference type="Proteomes" id="UP000007254">
    <property type="component" value="Chromosome"/>
</dbReference>
<sequence>MRRAFLLAFFIGGMALSLYAQEKPDALGLYRERRYSEAVAVCLQEIQETPRRVDSYVVLGWSLLALDRYQEALDYSERALAFAPYDYRLLMNAGESAYFLGAYEKSLSYFQQYVAVAPTGRHIPEVYAYMGEIYLRWGEFYHADIAFSTAVYHRKDVPTWWIRLGYAREQSRQLRLALAAYEEAVKLAPSNQEATAGVERVREALARSTP</sequence>
<dbReference type="InterPro" id="IPR011990">
    <property type="entry name" value="TPR-like_helical_dom_sf"/>
</dbReference>
<reference evidence="3 4" key="1">
    <citation type="submission" date="2011-06" db="EMBL/GenBank/DDBJ databases">
        <title>The complete genome of Spirochaeta thermophila DSM 6578.</title>
        <authorList>
            <consortium name="US DOE Joint Genome Institute (JGI-PGF)"/>
            <person name="Lucas S."/>
            <person name="Lapidus A."/>
            <person name="Bruce D."/>
            <person name="Goodwin L."/>
            <person name="Pitluck S."/>
            <person name="Peters L."/>
            <person name="Kyrpides N."/>
            <person name="Mavromatis K."/>
            <person name="Ivanova N."/>
            <person name="Mikailova N."/>
            <person name="Pagani I."/>
            <person name="Chertkov O."/>
            <person name="Detter J.C."/>
            <person name="Tapia R."/>
            <person name="Han C."/>
            <person name="Land M."/>
            <person name="Hauser L."/>
            <person name="Markowitz V."/>
            <person name="Cheng J.-F."/>
            <person name="Hugenholtz P."/>
            <person name="Woyke T."/>
            <person name="Wu D."/>
            <person name="Spring S."/>
            <person name="Merkhoffer B."/>
            <person name="Schneider S."/>
            <person name="Klenk H.-P."/>
            <person name="Eisen J.A."/>
        </authorList>
    </citation>
    <scope>NUCLEOTIDE SEQUENCE [LARGE SCALE GENOMIC DNA]</scope>
    <source>
        <strain evidence="4">ATCC 700085 / DSM 6578 / Z-1203</strain>
    </source>
</reference>
<feature type="chain" id="PRO_5003400202" evidence="2">
    <location>
        <begin position="21"/>
        <end position="210"/>
    </location>
</feature>
<dbReference type="EMBL" id="CP002903">
    <property type="protein sequence ID" value="AEJ61565.1"/>
    <property type="molecule type" value="Genomic_DNA"/>
</dbReference>
<evidence type="ECO:0000256" key="2">
    <source>
        <dbReference type="SAM" id="SignalP"/>
    </source>
</evidence>
<feature type="repeat" description="TPR" evidence="1">
    <location>
        <begin position="158"/>
        <end position="191"/>
    </location>
</feature>
<dbReference type="PROSITE" id="PS50005">
    <property type="entry name" value="TPR"/>
    <property type="match status" value="2"/>
</dbReference>
<dbReference type="Pfam" id="PF13371">
    <property type="entry name" value="TPR_9"/>
    <property type="match status" value="1"/>
</dbReference>
<dbReference type="RefSeq" id="WP_014624905.1">
    <property type="nucleotide sequence ID" value="NC_017583.1"/>
</dbReference>
<keyword evidence="1" id="KW-0802">TPR repeat</keyword>
<dbReference type="Gene3D" id="1.25.40.10">
    <property type="entry name" value="Tetratricopeptide repeat domain"/>
    <property type="match status" value="2"/>
</dbReference>
<proteinExistence type="predicted"/>
<dbReference type="STRING" id="869211.Spith_1300"/>
<dbReference type="Pfam" id="PF13181">
    <property type="entry name" value="TPR_8"/>
    <property type="match status" value="1"/>
</dbReference>
<keyword evidence="2" id="KW-0732">Signal</keyword>
<dbReference type="HOGENOM" id="CLU_094983_0_0_12"/>
<feature type="repeat" description="TPR" evidence="1">
    <location>
        <begin position="53"/>
        <end position="86"/>
    </location>
</feature>
<dbReference type="PANTHER" id="PTHR12558:SF13">
    <property type="entry name" value="CELL DIVISION CYCLE PROTEIN 27 HOMOLOG"/>
    <property type="match status" value="1"/>
</dbReference>
<name>G0GFF1_WINT7</name>
<dbReference type="OrthoDB" id="358925at2"/>
<dbReference type="SUPFAM" id="SSF48452">
    <property type="entry name" value="TPR-like"/>
    <property type="match status" value="1"/>
</dbReference>
<dbReference type="AlphaFoldDB" id="G0GFF1"/>
<organism evidence="3 4">
    <name type="scientific">Winmispira thermophila (strain ATCC 700085 / DSM 6578 / Z-1203)</name>
    <name type="common">Spirochaeta thermophila</name>
    <dbReference type="NCBI Taxonomy" id="869211"/>
    <lineage>
        <taxon>Bacteria</taxon>
        <taxon>Pseudomonadati</taxon>
        <taxon>Spirochaetota</taxon>
        <taxon>Spirochaetia</taxon>
        <taxon>Winmispirales</taxon>
        <taxon>Winmispiraceae</taxon>
        <taxon>Winmispira</taxon>
    </lineage>
</organism>
<protein>
    <submittedName>
        <fullName evidence="3">Tetratricopeptide TPR_2 repeat-containing protein</fullName>
    </submittedName>
</protein>
<evidence type="ECO:0000313" key="4">
    <source>
        <dbReference type="Proteomes" id="UP000007254"/>
    </source>
</evidence>
<dbReference type="KEGG" id="stq:Spith_1300"/>
<dbReference type="InterPro" id="IPR019734">
    <property type="entry name" value="TPR_rpt"/>
</dbReference>
<dbReference type="SMART" id="SM00028">
    <property type="entry name" value="TPR"/>
    <property type="match status" value="4"/>
</dbReference>
<evidence type="ECO:0000313" key="3">
    <source>
        <dbReference type="EMBL" id="AEJ61565.1"/>
    </source>
</evidence>